<comment type="caution">
    <text evidence="1">The sequence shown here is derived from an EMBL/GenBank/DDBJ whole genome shotgun (WGS) entry which is preliminary data.</text>
</comment>
<name>A0A7J9NVI0_METMI</name>
<organism evidence="1 2">
    <name type="scientific">Methanococcus maripaludis</name>
    <name type="common">Methanococcus deltae</name>
    <dbReference type="NCBI Taxonomy" id="39152"/>
    <lineage>
        <taxon>Archaea</taxon>
        <taxon>Methanobacteriati</taxon>
        <taxon>Methanobacteriota</taxon>
        <taxon>Methanomada group</taxon>
        <taxon>Methanococci</taxon>
        <taxon>Methanococcales</taxon>
        <taxon>Methanococcaceae</taxon>
        <taxon>Methanococcus</taxon>
    </lineage>
</organism>
<dbReference type="RefSeq" id="WP_181501505.1">
    <property type="nucleotide sequence ID" value="NZ_JACDUH010000003.1"/>
</dbReference>
<accession>A0A7J9NVI0</accession>
<evidence type="ECO:0000313" key="1">
    <source>
        <dbReference type="EMBL" id="MBA2851679.1"/>
    </source>
</evidence>
<gene>
    <name evidence="1" type="ORF">HNP86_001838</name>
</gene>
<dbReference type="AlphaFoldDB" id="A0A7J9NVI0"/>
<dbReference type="Proteomes" id="UP000564425">
    <property type="component" value="Unassembled WGS sequence"/>
</dbReference>
<proteinExistence type="predicted"/>
<protein>
    <submittedName>
        <fullName evidence="1">Uncharacterized protein</fullName>
    </submittedName>
</protein>
<dbReference type="EMBL" id="JACDUH010000003">
    <property type="protein sequence ID" value="MBA2851679.1"/>
    <property type="molecule type" value="Genomic_DNA"/>
</dbReference>
<sequence length="412" mass="48690">MLIRIAQRMLIKRVDLSGDCITWYNYLNGRPINKRTLRFRTVPSAKFYGRITHVNDYWITENGTEIIRNSRDIDERHYDNLDDLMYSVATRGVDNYRPGWFDVRPEECEALCKVWCENLNQYDTISGYTPTNSFYEIKCVYNPKLKTEDKYLILGAYMWVEDYYGFWGQLHDELQQTKGMSLKVLKHSPDPDRYYTLDGFRKLSPTTITRLYIQYHCGKPVNISNCSKSLLLEKLPELQDKYLKKNVQNKNLHYVGYTKGRYGVKLPIFDYFGDRYVRGERMRYMKETYTGMSKLAKYNSSYRFYSATADEGVKRLDETPEQSDPYIIFGIGDEDIAILFLDGTGDSNALDEHTRMYTMTHASALDYMSWYDEIYCAYKDYVEGAFMFTFEQAFVFNDIYRFIEGELKCTTQ</sequence>
<reference evidence="1 2" key="1">
    <citation type="submission" date="2020-07" db="EMBL/GenBank/DDBJ databases">
        <title>Genomic Encyclopedia of Type Strains, Phase IV (KMG-V): Genome sequencing to study the core and pangenomes of soil and plant-associated prokaryotes.</title>
        <authorList>
            <person name="Whitman W."/>
        </authorList>
    </citation>
    <scope>NUCLEOTIDE SEQUENCE [LARGE SCALE GENOMIC DNA]</scope>
    <source>
        <strain evidence="1 2">A1</strain>
    </source>
</reference>
<evidence type="ECO:0000313" key="2">
    <source>
        <dbReference type="Proteomes" id="UP000564425"/>
    </source>
</evidence>